<feature type="transmembrane region" description="Helical" evidence="7">
    <location>
        <begin position="97"/>
        <end position="117"/>
    </location>
</feature>
<feature type="transmembrane region" description="Helical" evidence="7">
    <location>
        <begin position="171"/>
        <end position="199"/>
    </location>
</feature>
<evidence type="ECO:0000256" key="4">
    <source>
        <dbReference type="ARBA" id="ARBA00022801"/>
    </source>
</evidence>
<dbReference type="InterPro" id="IPR001915">
    <property type="entry name" value="Peptidase_M48"/>
</dbReference>
<keyword evidence="7" id="KW-1133">Transmembrane helix</keyword>
<feature type="transmembrane region" description="Helical" evidence="7">
    <location>
        <begin position="26"/>
        <end position="47"/>
    </location>
</feature>
<protein>
    <submittedName>
        <fullName evidence="10">Peptidase M48</fullName>
    </submittedName>
</protein>
<keyword evidence="11" id="KW-1185">Reference proteome</keyword>
<keyword evidence="6" id="KW-0482">Metalloprotease</keyword>
<evidence type="ECO:0000256" key="3">
    <source>
        <dbReference type="ARBA" id="ARBA00022723"/>
    </source>
</evidence>
<dbReference type="Proteomes" id="UP001157167">
    <property type="component" value="Unassembled WGS sequence"/>
</dbReference>
<proteinExistence type="predicted"/>
<dbReference type="InterPro" id="IPR032456">
    <property type="entry name" value="Peptidase_M48_N"/>
</dbReference>
<keyword evidence="4" id="KW-0378">Hydrolase</keyword>
<evidence type="ECO:0000256" key="5">
    <source>
        <dbReference type="ARBA" id="ARBA00022833"/>
    </source>
</evidence>
<keyword evidence="7" id="KW-0472">Membrane</keyword>
<keyword evidence="7" id="KW-0812">Transmembrane</keyword>
<evidence type="ECO:0000313" key="10">
    <source>
        <dbReference type="EMBL" id="GLT23015.1"/>
    </source>
</evidence>
<evidence type="ECO:0000256" key="6">
    <source>
        <dbReference type="ARBA" id="ARBA00023049"/>
    </source>
</evidence>
<dbReference type="CDD" id="cd07343">
    <property type="entry name" value="M48A_Zmpste24p_like"/>
    <property type="match status" value="1"/>
</dbReference>
<dbReference type="PANTHER" id="PTHR10120">
    <property type="entry name" value="CAAX PRENYL PROTEASE 1"/>
    <property type="match status" value="1"/>
</dbReference>
<feature type="transmembrane region" description="Helical" evidence="7">
    <location>
        <begin position="356"/>
        <end position="374"/>
    </location>
</feature>
<accession>A0ABQ6FEU5</accession>
<feature type="domain" description="CAAX prenyl protease 1 N-terminal" evidence="9">
    <location>
        <begin position="55"/>
        <end position="234"/>
    </location>
</feature>
<evidence type="ECO:0000256" key="2">
    <source>
        <dbReference type="ARBA" id="ARBA00022670"/>
    </source>
</evidence>
<evidence type="ECO:0000256" key="1">
    <source>
        <dbReference type="ARBA" id="ARBA00001947"/>
    </source>
</evidence>
<dbReference type="Pfam" id="PF16491">
    <property type="entry name" value="Peptidase_M48_N"/>
    <property type="match status" value="1"/>
</dbReference>
<feature type="transmembrane region" description="Helical" evidence="7">
    <location>
        <begin position="129"/>
        <end position="150"/>
    </location>
</feature>
<evidence type="ECO:0000256" key="7">
    <source>
        <dbReference type="SAM" id="Phobius"/>
    </source>
</evidence>
<dbReference type="Pfam" id="PF01435">
    <property type="entry name" value="Peptidase_M48"/>
    <property type="match status" value="1"/>
</dbReference>
<comment type="caution">
    <text evidence="10">The sequence shown here is derived from an EMBL/GenBank/DDBJ whole genome shotgun (WGS) entry which is preliminary data.</text>
</comment>
<evidence type="ECO:0000313" key="11">
    <source>
        <dbReference type="Proteomes" id="UP001157167"/>
    </source>
</evidence>
<keyword evidence="5" id="KW-0862">Zinc</keyword>
<gene>
    <name evidence="10" type="ORF">GCM10007933_24760</name>
</gene>
<name>A0ABQ6FEU5_9RHOO</name>
<sequence length="444" mass="48695">MQHLFRRCVFPGFARRLHPILSLDPYLMNASSFSALFLVALGAGLLVRLWLATRQMRHVAAHRGAVPAPFAARITLDAHTKAADYTVARVRLGVVDLLISAALMVVLTVGGGLQALHDLAGRFFDTGSLAHGVAFIATVAVLSWLIDLPLTIYRSFGLEARFGFNRLTPGLFVADTLKGAALSAVIGLPLIAFVLWLMAAMGSLWWFYVWAFWLVFNLLVMLIYPTFIAPLFNKFKPLDDGALKTRIEALLTRCGFRLSGLFVMDGSKRSAHGNAYFTGFGAAKRIVFFDTLLDKLSPAEVEAVLAHELGHYHHHHIWKRLAVIGAGSLAFFALLGHLAGQAWFFEGLGMQASGTAPTLVLFALVLPVFTFPLTPLMSRWSRKHEFEADAYAASHAPAAELVSALVKLYRDNASTLTPDPVYSSVYDSHPPAAIRIARLQELAR</sequence>
<reference evidence="11" key="1">
    <citation type="journal article" date="2019" name="Int. J. Syst. Evol. Microbiol.">
        <title>The Global Catalogue of Microorganisms (GCM) 10K type strain sequencing project: providing services to taxonomists for standard genome sequencing and annotation.</title>
        <authorList>
            <consortium name="The Broad Institute Genomics Platform"/>
            <consortium name="The Broad Institute Genome Sequencing Center for Infectious Disease"/>
            <person name="Wu L."/>
            <person name="Ma J."/>
        </authorList>
    </citation>
    <scope>NUCLEOTIDE SEQUENCE [LARGE SCALE GENOMIC DNA]</scope>
    <source>
        <strain evidence="11">NBRC 102407</strain>
    </source>
</reference>
<organism evidence="10 11">
    <name type="scientific">Zoogloea oryzae</name>
    <dbReference type="NCBI Taxonomy" id="310767"/>
    <lineage>
        <taxon>Bacteria</taxon>
        <taxon>Pseudomonadati</taxon>
        <taxon>Pseudomonadota</taxon>
        <taxon>Betaproteobacteria</taxon>
        <taxon>Rhodocyclales</taxon>
        <taxon>Zoogloeaceae</taxon>
        <taxon>Zoogloea</taxon>
    </lineage>
</organism>
<dbReference type="Gene3D" id="3.30.2010.10">
    <property type="entry name" value="Metalloproteases ('zincins'), catalytic domain"/>
    <property type="match status" value="1"/>
</dbReference>
<dbReference type="EMBL" id="BSPX01000036">
    <property type="protein sequence ID" value="GLT23015.1"/>
    <property type="molecule type" value="Genomic_DNA"/>
</dbReference>
<feature type="domain" description="Peptidase M48" evidence="8">
    <location>
        <begin position="238"/>
        <end position="442"/>
    </location>
</feature>
<keyword evidence="3" id="KW-0479">Metal-binding</keyword>
<keyword evidence="2" id="KW-0645">Protease</keyword>
<dbReference type="InterPro" id="IPR027057">
    <property type="entry name" value="CAXX_Prtase_1"/>
</dbReference>
<feature type="transmembrane region" description="Helical" evidence="7">
    <location>
        <begin position="321"/>
        <end position="344"/>
    </location>
</feature>
<evidence type="ECO:0000259" key="9">
    <source>
        <dbReference type="Pfam" id="PF16491"/>
    </source>
</evidence>
<evidence type="ECO:0000259" key="8">
    <source>
        <dbReference type="Pfam" id="PF01435"/>
    </source>
</evidence>
<comment type="cofactor">
    <cofactor evidence="1">
        <name>Zn(2+)</name>
        <dbReference type="ChEBI" id="CHEBI:29105"/>
    </cofactor>
</comment>
<feature type="transmembrane region" description="Helical" evidence="7">
    <location>
        <begin position="205"/>
        <end position="227"/>
    </location>
</feature>